<name>A0A9Q0K4A4_9MAGN</name>
<keyword evidence="1" id="KW-1133">Transmembrane helix</keyword>
<gene>
    <name evidence="2" type="ORF">NE237_022251</name>
</gene>
<feature type="transmembrane region" description="Helical" evidence="1">
    <location>
        <begin position="117"/>
        <end position="139"/>
    </location>
</feature>
<accession>A0A9Q0K4A4</accession>
<evidence type="ECO:0000313" key="3">
    <source>
        <dbReference type="Proteomes" id="UP001141806"/>
    </source>
</evidence>
<reference evidence="2" key="1">
    <citation type="journal article" date="2023" name="Plant J.">
        <title>The genome of the king protea, Protea cynaroides.</title>
        <authorList>
            <person name="Chang J."/>
            <person name="Duong T.A."/>
            <person name="Schoeman C."/>
            <person name="Ma X."/>
            <person name="Roodt D."/>
            <person name="Barker N."/>
            <person name="Li Z."/>
            <person name="Van de Peer Y."/>
            <person name="Mizrachi E."/>
        </authorList>
    </citation>
    <scope>NUCLEOTIDE SEQUENCE</scope>
    <source>
        <tissue evidence="2">Young leaves</tissue>
    </source>
</reference>
<evidence type="ECO:0000313" key="2">
    <source>
        <dbReference type="EMBL" id="KAJ4962312.1"/>
    </source>
</evidence>
<dbReference type="AlphaFoldDB" id="A0A9Q0K4A4"/>
<proteinExistence type="predicted"/>
<feature type="transmembrane region" description="Helical" evidence="1">
    <location>
        <begin position="6"/>
        <end position="27"/>
    </location>
</feature>
<evidence type="ECO:0000256" key="1">
    <source>
        <dbReference type="SAM" id="Phobius"/>
    </source>
</evidence>
<keyword evidence="1" id="KW-0472">Membrane</keyword>
<feature type="transmembrane region" description="Helical" evidence="1">
    <location>
        <begin position="84"/>
        <end position="105"/>
    </location>
</feature>
<dbReference type="Proteomes" id="UP001141806">
    <property type="component" value="Unassembled WGS sequence"/>
</dbReference>
<keyword evidence="3" id="KW-1185">Reference proteome</keyword>
<protein>
    <submittedName>
        <fullName evidence="2">Uncharacterized protein</fullName>
    </submittedName>
</protein>
<keyword evidence="1" id="KW-0812">Transmembrane</keyword>
<dbReference type="EMBL" id="JAMYWD010000008">
    <property type="protein sequence ID" value="KAJ4962312.1"/>
    <property type="molecule type" value="Genomic_DNA"/>
</dbReference>
<organism evidence="2 3">
    <name type="scientific">Protea cynaroides</name>
    <dbReference type="NCBI Taxonomy" id="273540"/>
    <lineage>
        <taxon>Eukaryota</taxon>
        <taxon>Viridiplantae</taxon>
        <taxon>Streptophyta</taxon>
        <taxon>Embryophyta</taxon>
        <taxon>Tracheophyta</taxon>
        <taxon>Spermatophyta</taxon>
        <taxon>Magnoliopsida</taxon>
        <taxon>Proteales</taxon>
        <taxon>Proteaceae</taxon>
        <taxon>Protea</taxon>
    </lineage>
</organism>
<sequence length="211" mass="23239">MTNNGLQIIADLNLFGVAISYTIAASISMKYNDIAKYAFIAMDKDGLAVVKSSVQEESLNSQTSAHMDKPPGFGGVIIGIREQVYSFLLLSFFFLEGQVFAAGFIPYVGKASRHSTSYFFLGCMPTTVSNTSGILLRFWRPLCFSNFLLLSSCELWCHGYTLPTEMLTFILQFMVIATSAEADHAVNCNRRTKRGAGLGMLPIFYSADTLL</sequence>
<comment type="caution">
    <text evidence="2">The sequence shown here is derived from an EMBL/GenBank/DDBJ whole genome shotgun (WGS) entry which is preliminary data.</text>
</comment>
<dbReference type="OrthoDB" id="266518at2759"/>